<dbReference type="EMBL" id="JAGQDG010000002">
    <property type="protein sequence ID" value="MBQ0934878.1"/>
    <property type="molecule type" value="Genomic_DNA"/>
</dbReference>
<organism evidence="1 2">
    <name type="scientific">Ideonella paludis</name>
    <dbReference type="NCBI Taxonomy" id="1233411"/>
    <lineage>
        <taxon>Bacteria</taxon>
        <taxon>Pseudomonadati</taxon>
        <taxon>Pseudomonadota</taxon>
        <taxon>Betaproteobacteria</taxon>
        <taxon>Burkholderiales</taxon>
        <taxon>Sphaerotilaceae</taxon>
        <taxon>Ideonella</taxon>
    </lineage>
</organism>
<dbReference type="PROSITE" id="PS51257">
    <property type="entry name" value="PROKAR_LIPOPROTEIN"/>
    <property type="match status" value="1"/>
</dbReference>
<keyword evidence="2" id="KW-1185">Reference proteome</keyword>
<name>A0ABS5DUQ4_9BURK</name>
<protein>
    <submittedName>
        <fullName evidence="1">DUF2242 domain-containing protein</fullName>
    </submittedName>
</protein>
<evidence type="ECO:0000313" key="2">
    <source>
        <dbReference type="Proteomes" id="UP000672097"/>
    </source>
</evidence>
<proteinExistence type="predicted"/>
<dbReference type="Proteomes" id="UP000672097">
    <property type="component" value="Unassembled WGS sequence"/>
</dbReference>
<reference evidence="1 2" key="1">
    <citation type="submission" date="2021-04" db="EMBL/GenBank/DDBJ databases">
        <title>The genome sequence of type strain Ideonella paludis KCTC 32238.</title>
        <authorList>
            <person name="Liu Y."/>
        </authorList>
    </citation>
    <scope>NUCLEOTIDE SEQUENCE [LARGE SCALE GENOMIC DNA]</scope>
    <source>
        <strain evidence="1 2">KCTC 32238</strain>
    </source>
</reference>
<accession>A0ABS5DUQ4</accession>
<comment type="caution">
    <text evidence="1">The sequence shown here is derived from an EMBL/GenBank/DDBJ whole genome shotgun (WGS) entry which is preliminary data.</text>
</comment>
<gene>
    <name evidence="1" type="ORF">KAK11_06020</name>
</gene>
<dbReference type="InterPro" id="IPR018718">
    <property type="entry name" value="DUF2242"/>
</dbReference>
<sequence length="191" mass="20661">MVTTSRSSGLPRAVRCALVLLGTALLGGCPSLPHKEPPRVYQNENFQADETFSRLFDAPAANTCEAARRALLSQGYVLAMTKPDALQATKNFQPEGSVHVQISFNVMCLPEGRAGQISTAYVNAIQDRYTVKKSSNSASLGVSAIGSLSIPLSSNEESLIKVGSETIPAGPFYDRFFVLMGRYLREQSQIE</sequence>
<dbReference type="RefSeq" id="WP_210807257.1">
    <property type="nucleotide sequence ID" value="NZ_JAGQDG010000002.1"/>
</dbReference>
<evidence type="ECO:0000313" key="1">
    <source>
        <dbReference type="EMBL" id="MBQ0934878.1"/>
    </source>
</evidence>
<dbReference type="Pfam" id="PF10001">
    <property type="entry name" value="DUF2242"/>
    <property type="match status" value="1"/>
</dbReference>